<dbReference type="OrthoDB" id="9806052at2"/>
<reference evidence="2 3" key="1">
    <citation type="submission" date="2017-09" db="EMBL/GenBank/DDBJ databases">
        <authorList>
            <person name="Ehlers B."/>
            <person name="Leendertz F.H."/>
        </authorList>
    </citation>
    <scope>NUCLEOTIDE SEQUENCE [LARGE SCALE GENOMIC DNA]</scope>
    <source>
        <strain evidence="2 3">CGMCC 1.10978</strain>
    </source>
</reference>
<dbReference type="InterPro" id="IPR038390">
    <property type="entry name" value="Metal_Tscrpt_repr_sf"/>
</dbReference>
<dbReference type="InterPro" id="IPR003735">
    <property type="entry name" value="Metal_Tscrpt_repr"/>
</dbReference>
<name>A0A286DGR6_9GAMM</name>
<evidence type="ECO:0000313" key="2">
    <source>
        <dbReference type="EMBL" id="SOD57774.1"/>
    </source>
</evidence>
<sequence>MAHVQSNRKKLLARIRRVKGQVSALESSLEAGADCIDVLTQAAAVRGAAHSLLMELLHEHLREHAGAETDEKLRMQQIEEAIQAMRSYL</sequence>
<proteinExistence type="inferred from homology"/>
<dbReference type="GO" id="GO:0045892">
    <property type="term" value="P:negative regulation of DNA-templated transcription"/>
    <property type="evidence" value="ECO:0007669"/>
    <property type="project" value="UniProtKB-ARBA"/>
</dbReference>
<dbReference type="PANTHER" id="PTHR33677:SF5">
    <property type="entry name" value="TRANSCRIPTIONAL REPRESSOR FRMR"/>
    <property type="match status" value="1"/>
</dbReference>
<keyword evidence="3" id="KW-1185">Reference proteome</keyword>
<dbReference type="EMBL" id="OCND01000017">
    <property type="protein sequence ID" value="SOD57774.1"/>
    <property type="molecule type" value="Genomic_DNA"/>
</dbReference>
<dbReference type="Pfam" id="PF02583">
    <property type="entry name" value="Trns_repr_metal"/>
    <property type="match status" value="1"/>
</dbReference>
<gene>
    <name evidence="2" type="ORF">SAMN06296416_1179</name>
</gene>
<dbReference type="Proteomes" id="UP000219374">
    <property type="component" value="Unassembled WGS sequence"/>
</dbReference>
<dbReference type="Gene3D" id="1.20.58.1000">
    <property type="entry name" value="Metal-sensitive repressor, helix protomer"/>
    <property type="match status" value="1"/>
</dbReference>
<dbReference type="RefSeq" id="WP_097123709.1">
    <property type="nucleotide sequence ID" value="NZ_OCND01000017.1"/>
</dbReference>
<dbReference type="GO" id="GO:0046872">
    <property type="term" value="F:metal ion binding"/>
    <property type="evidence" value="ECO:0007669"/>
    <property type="project" value="InterPro"/>
</dbReference>
<accession>A0A286DGR6</accession>
<evidence type="ECO:0000313" key="3">
    <source>
        <dbReference type="Proteomes" id="UP000219374"/>
    </source>
</evidence>
<dbReference type="GO" id="GO:0003677">
    <property type="term" value="F:DNA binding"/>
    <property type="evidence" value="ECO:0007669"/>
    <property type="project" value="UniProtKB-KW"/>
</dbReference>
<dbReference type="AlphaFoldDB" id="A0A286DGR6"/>
<comment type="similarity">
    <text evidence="1">Belongs to the FrmR/RcnR family.</text>
</comment>
<keyword evidence="2" id="KW-0238">DNA-binding</keyword>
<organism evidence="2 3">
    <name type="scientific">Pseudoxanthomonas wuyuanensis</name>
    <dbReference type="NCBI Taxonomy" id="1073196"/>
    <lineage>
        <taxon>Bacteria</taxon>
        <taxon>Pseudomonadati</taxon>
        <taxon>Pseudomonadota</taxon>
        <taxon>Gammaproteobacteria</taxon>
        <taxon>Lysobacterales</taxon>
        <taxon>Lysobacteraceae</taxon>
        <taxon>Pseudoxanthomonas</taxon>
    </lineage>
</organism>
<dbReference type="PANTHER" id="PTHR33677">
    <property type="entry name" value="TRANSCRIPTIONAL REPRESSOR FRMR-RELATED"/>
    <property type="match status" value="1"/>
</dbReference>
<protein>
    <submittedName>
        <fullName evidence="2">DNA-binding transcriptional regulator, FrmR family</fullName>
    </submittedName>
</protein>
<evidence type="ECO:0000256" key="1">
    <source>
        <dbReference type="ARBA" id="ARBA00005260"/>
    </source>
</evidence>